<protein>
    <recommendedName>
        <fullName evidence="6">Translation initiation factor eIF2B subunit epsilon</fullName>
    </recommendedName>
    <alternativeName>
        <fullName evidence="7">eIF2B GDP-GTP exchange factor subunit epsilon</fullName>
    </alternativeName>
</protein>
<dbReference type="InterPro" id="IPR016024">
    <property type="entry name" value="ARM-type_fold"/>
</dbReference>
<evidence type="ECO:0000256" key="3">
    <source>
        <dbReference type="ARBA" id="ARBA00022490"/>
    </source>
</evidence>
<dbReference type="PROSITE" id="PS51363">
    <property type="entry name" value="W2"/>
    <property type="match status" value="1"/>
</dbReference>
<feature type="non-terminal residue" evidence="11">
    <location>
        <position position="1"/>
    </location>
</feature>
<dbReference type="GO" id="GO:0005851">
    <property type="term" value="C:eukaryotic translation initiation factor 2B complex"/>
    <property type="evidence" value="ECO:0007669"/>
    <property type="project" value="TreeGrafter"/>
</dbReference>
<comment type="subunit">
    <text evidence="8">Component of the translation initiation factor 2B (eIF2B) complex which is a heterodecamer of two sets of five different subunits: alpha, beta, gamma, delta and epsilon. Subunits alpha, beta and delta comprise a regulatory subcomplex and subunits epsilon and gamma comprise a catalytic subcomplex. Within the complex, the hexameric regulatory complex resides at the center, with the two heterodimeric catalytic subcomplexes bound on opposite sides.</text>
</comment>
<evidence type="ECO:0000256" key="5">
    <source>
        <dbReference type="ARBA" id="ARBA00022917"/>
    </source>
</evidence>
<dbReference type="InterPro" id="IPR003307">
    <property type="entry name" value="W2_domain"/>
</dbReference>
<feature type="domain" description="W2" evidence="9">
    <location>
        <begin position="501"/>
        <end position="668"/>
    </location>
</feature>
<dbReference type="GO" id="GO:0031369">
    <property type="term" value="F:translation initiation factor binding"/>
    <property type="evidence" value="ECO:0007669"/>
    <property type="project" value="InterPro"/>
</dbReference>
<name>A0A085N8N6_9BILA</name>
<proteinExistence type="inferred from homology"/>
<organism evidence="11">
    <name type="scientific">Trichuris suis</name>
    <name type="common">pig whipworm</name>
    <dbReference type="NCBI Taxonomy" id="68888"/>
    <lineage>
        <taxon>Eukaryota</taxon>
        <taxon>Metazoa</taxon>
        <taxon>Ecdysozoa</taxon>
        <taxon>Nematoda</taxon>
        <taxon>Enoplea</taxon>
        <taxon>Dorylaimia</taxon>
        <taxon>Trichinellida</taxon>
        <taxon>Trichuridae</taxon>
        <taxon>Trichuris</taxon>
    </lineage>
</organism>
<dbReference type="AlphaFoldDB" id="A0A085N8N6"/>
<evidence type="ECO:0000313" key="11">
    <source>
        <dbReference type="EMBL" id="KFD65832.1"/>
    </source>
</evidence>
<gene>
    <name evidence="10" type="ORF">M513_07077</name>
    <name evidence="11" type="ORF">M514_07077</name>
</gene>
<dbReference type="SMART" id="SM00515">
    <property type="entry name" value="eIF5C"/>
    <property type="match status" value="1"/>
</dbReference>
<comment type="subcellular location">
    <subcellularLocation>
        <location evidence="1">Cytoplasm</location>
        <location evidence="1">Cytosol</location>
    </subcellularLocation>
</comment>
<dbReference type="SUPFAM" id="SSF53448">
    <property type="entry name" value="Nucleotide-diphospho-sugar transferases"/>
    <property type="match status" value="1"/>
</dbReference>
<dbReference type="EMBL" id="KL367531">
    <property type="protein sequence ID" value="KFD65832.1"/>
    <property type="molecule type" value="Genomic_DNA"/>
</dbReference>
<keyword evidence="4" id="KW-0396">Initiation factor</keyword>
<evidence type="ECO:0000259" key="9">
    <source>
        <dbReference type="PROSITE" id="PS51363"/>
    </source>
</evidence>
<dbReference type="InterPro" id="IPR044123">
    <property type="entry name" value="W2_eIF2B_epsilon"/>
</dbReference>
<dbReference type="InterPro" id="IPR029044">
    <property type="entry name" value="Nucleotide-diphossugar_trans"/>
</dbReference>
<dbReference type="Proteomes" id="UP000030764">
    <property type="component" value="Unassembled WGS sequence"/>
</dbReference>
<evidence type="ECO:0000313" key="12">
    <source>
        <dbReference type="Proteomes" id="UP000030764"/>
    </source>
</evidence>
<dbReference type="InterPro" id="IPR011004">
    <property type="entry name" value="Trimer_LpxA-like_sf"/>
</dbReference>
<reference evidence="11 12" key="1">
    <citation type="journal article" date="2014" name="Nat. Genet.">
        <title>Genome and transcriptome of the porcine whipworm Trichuris suis.</title>
        <authorList>
            <person name="Jex A.R."/>
            <person name="Nejsum P."/>
            <person name="Schwarz E.M."/>
            <person name="Hu L."/>
            <person name="Young N.D."/>
            <person name="Hall R.S."/>
            <person name="Korhonen P.K."/>
            <person name="Liao S."/>
            <person name="Thamsborg S."/>
            <person name="Xia J."/>
            <person name="Xu P."/>
            <person name="Wang S."/>
            <person name="Scheerlinck J.P."/>
            <person name="Hofmann A."/>
            <person name="Sternberg P.W."/>
            <person name="Wang J."/>
            <person name="Gasser R.B."/>
        </authorList>
    </citation>
    <scope>NUCLEOTIDE SEQUENCE [LARGE SCALE GENOMIC DNA]</scope>
    <source>
        <strain evidence="11">DCEP-RM93F</strain>
        <strain evidence="10">DCEP-RM93M</strain>
    </source>
</reference>
<keyword evidence="12" id="KW-1185">Reference proteome</keyword>
<dbReference type="GO" id="GO:0003743">
    <property type="term" value="F:translation initiation factor activity"/>
    <property type="evidence" value="ECO:0007669"/>
    <property type="project" value="TreeGrafter"/>
</dbReference>
<dbReference type="GO" id="GO:0005085">
    <property type="term" value="F:guanyl-nucleotide exchange factor activity"/>
    <property type="evidence" value="ECO:0007669"/>
    <property type="project" value="InterPro"/>
</dbReference>
<evidence type="ECO:0000313" key="10">
    <source>
        <dbReference type="EMBL" id="KFD52095.1"/>
    </source>
</evidence>
<dbReference type="SUPFAM" id="SSF48371">
    <property type="entry name" value="ARM repeat"/>
    <property type="match status" value="1"/>
</dbReference>
<evidence type="ECO:0000256" key="4">
    <source>
        <dbReference type="ARBA" id="ARBA00022540"/>
    </source>
</evidence>
<dbReference type="InterPro" id="IPR051956">
    <property type="entry name" value="eIF2B_epsilon"/>
</dbReference>
<dbReference type="SUPFAM" id="SSF51161">
    <property type="entry name" value="Trimeric LpxA-like enzymes"/>
    <property type="match status" value="1"/>
</dbReference>
<accession>A0A085N8N6</accession>
<comment type="similarity">
    <text evidence="2">Belongs to the eIF-2B gamma/epsilon subunits family.</text>
</comment>
<keyword evidence="3" id="KW-0963">Cytoplasm</keyword>
<dbReference type="InterPro" id="IPR056764">
    <property type="entry name" value="LbH_EIF2B3/5"/>
</dbReference>
<dbReference type="PANTHER" id="PTHR45887">
    <property type="entry name" value="TRANSLATION INITIATION FACTOR EIF-2B SUBUNIT EPSILON"/>
    <property type="match status" value="1"/>
</dbReference>
<evidence type="ECO:0000256" key="8">
    <source>
        <dbReference type="ARBA" id="ARBA00046432"/>
    </source>
</evidence>
<dbReference type="Gene3D" id="3.90.550.10">
    <property type="entry name" value="Spore Coat Polysaccharide Biosynthesis Protein SpsA, Chain A"/>
    <property type="match status" value="1"/>
</dbReference>
<evidence type="ECO:0000256" key="2">
    <source>
        <dbReference type="ARBA" id="ARBA00007878"/>
    </source>
</evidence>
<dbReference type="Gene3D" id="1.25.40.180">
    <property type="match status" value="1"/>
</dbReference>
<evidence type="ECO:0000256" key="6">
    <source>
        <dbReference type="ARBA" id="ARBA00044144"/>
    </source>
</evidence>
<dbReference type="Pfam" id="PF25084">
    <property type="entry name" value="LbH_EIF2B"/>
    <property type="match status" value="1"/>
</dbReference>
<dbReference type="GO" id="GO:0005829">
    <property type="term" value="C:cytosol"/>
    <property type="evidence" value="ECO:0007669"/>
    <property type="project" value="UniProtKB-SubCell"/>
</dbReference>
<dbReference type="FunFam" id="1.25.40.180:FF:000022">
    <property type="entry name" value="Translation initiation factor eIF-2B epsilon subunit"/>
    <property type="match status" value="1"/>
</dbReference>
<dbReference type="Pfam" id="PF02020">
    <property type="entry name" value="W2"/>
    <property type="match status" value="1"/>
</dbReference>
<dbReference type="EMBL" id="KL363232">
    <property type="protein sequence ID" value="KFD52095.1"/>
    <property type="molecule type" value="Genomic_DNA"/>
</dbReference>
<dbReference type="Proteomes" id="UP000030758">
    <property type="component" value="Unassembled WGS sequence"/>
</dbReference>
<evidence type="ECO:0000256" key="7">
    <source>
        <dbReference type="ARBA" id="ARBA00044345"/>
    </source>
</evidence>
<evidence type="ECO:0000256" key="1">
    <source>
        <dbReference type="ARBA" id="ARBA00004514"/>
    </source>
</evidence>
<dbReference type="PANTHER" id="PTHR45887:SF1">
    <property type="entry name" value="TRANSLATION INITIATION FACTOR EIF-2B SUBUNIT EPSILON"/>
    <property type="match status" value="1"/>
</dbReference>
<dbReference type="Gene3D" id="2.160.10.10">
    <property type="entry name" value="Hexapeptide repeat proteins"/>
    <property type="match status" value="1"/>
</dbReference>
<dbReference type="CDD" id="cd11558">
    <property type="entry name" value="W2_eIF2B_epsilon"/>
    <property type="match status" value="1"/>
</dbReference>
<keyword evidence="5" id="KW-0648">Protein biosynthesis</keyword>
<sequence>FGTSAEIASRGLAALFAPLVFAKNEQFLLKPFLSMSEKKEQKLVAVLLADAFNYRLATLKKPTSLLPVANIHLIDLALEFLKGVDLAHIFIVLTLQSAVIKEQVKRCLMGHDLLNKISYVVCESCLSIGDVFRDLDQRAIIKTDFLFFSCGVVCNSSMQKVFEEHLMRRKKNKSCLMTMVYAPAPKNHPCRSRLHDHLLKLDPKTNQLLRFQQLGFEESCAGSADCESDLMDCSLYVCSPQVPTLFSDNFDFLTMEDLIREVLINEEILGNTIHVYKMEDAYVGTVRDFHTWLSINKNIMERWCFPFTPDCWPFPSRHSIISKPCYPWKQHNVYLNDTDTSIAKSAVLVKNVVVGARCTIGSNTKVVDSTIGDDCTIGDNCSLSNCILMEKVCISNNCTLSESVLSNEVVVGNFCIIGPRCVLGCGVKIPDGQKHIDCREFDSDNFVCGAEPSDSENVDEKLADYFWPEWFPLKVAEPLVNNIDANDAGFRSDVDEANSVDKDYNLFLSEVKESVSQGIAESVPSENIILEINSSKHAYNVTIEQVYKALIQSALQLPAHQNVAPADYLRQLLPVFKQLLPVLKNYFKSERSQLVCLDALADMAASIKIVHATIARIVHCLFELDVLEEDYILKWYNGLKESEYASVKENMAPFVTWLQEAEEESSED</sequence>